<protein>
    <submittedName>
        <fullName evidence="3">Uncharacterized protein</fullName>
    </submittedName>
</protein>
<comment type="caution">
    <text evidence="3">The sequence shown here is derived from an EMBL/GenBank/DDBJ whole genome shotgun (WGS) entry which is preliminary data.</text>
</comment>
<keyword evidence="2" id="KW-0812">Transmembrane</keyword>
<dbReference type="Proteomes" id="UP000534783">
    <property type="component" value="Unassembled WGS sequence"/>
</dbReference>
<keyword evidence="2" id="KW-1133">Transmembrane helix</keyword>
<feature type="transmembrane region" description="Helical" evidence="2">
    <location>
        <begin position="7"/>
        <end position="26"/>
    </location>
</feature>
<evidence type="ECO:0000256" key="2">
    <source>
        <dbReference type="SAM" id="Phobius"/>
    </source>
</evidence>
<dbReference type="AlphaFoldDB" id="A0A7X6DNC5"/>
<evidence type="ECO:0000313" key="3">
    <source>
        <dbReference type="EMBL" id="NKE70083.1"/>
    </source>
</evidence>
<keyword evidence="4" id="KW-1185">Reference proteome</keyword>
<proteinExistence type="predicted"/>
<name>A0A7X6DNC5_9BACT</name>
<sequence length="127" mass="14362">MMRTQKAAFIYLNPLFLVIWFFIWGICPWDNTLSAAQAGNPGAHGHSEATDTHHASKGTEHSCSGSISYSKSDLGSERYLSQTEPIGITVVVPDCPVRLNDPSYFFELSFLPRLFTDYYQLYSVYRI</sequence>
<evidence type="ECO:0000256" key="1">
    <source>
        <dbReference type="SAM" id="MobiDB-lite"/>
    </source>
</evidence>
<organism evidence="3 4">
    <name type="scientific">Candidatus Manganitrophus noduliformans</name>
    <dbReference type="NCBI Taxonomy" id="2606439"/>
    <lineage>
        <taxon>Bacteria</taxon>
        <taxon>Pseudomonadati</taxon>
        <taxon>Nitrospirota</taxon>
        <taxon>Nitrospiria</taxon>
        <taxon>Candidatus Troglogloeales</taxon>
        <taxon>Candidatus Manganitrophaceae</taxon>
        <taxon>Candidatus Manganitrophus</taxon>
    </lineage>
</organism>
<feature type="region of interest" description="Disordered" evidence="1">
    <location>
        <begin position="40"/>
        <end position="64"/>
    </location>
</feature>
<evidence type="ECO:0000313" key="4">
    <source>
        <dbReference type="Proteomes" id="UP000534783"/>
    </source>
</evidence>
<feature type="compositionally biased region" description="Basic and acidic residues" evidence="1">
    <location>
        <begin position="45"/>
        <end position="60"/>
    </location>
</feature>
<keyword evidence="2" id="KW-0472">Membrane</keyword>
<reference evidence="3 4" key="1">
    <citation type="journal article" date="2020" name="Nature">
        <title>Bacterial chemolithoautotrophy via manganese oxidation.</title>
        <authorList>
            <person name="Yu H."/>
            <person name="Leadbetter J.R."/>
        </authorList>
    </citation>
    <scope>NUCLEOTIDE SEQUENCE [LARGE SCALE GENOMIC DNA]</scope>
    <source>
        <strain evidence="3 4">Mn-1</strain>
    </source>
</reference>
<accession>A0A7X6DNC5</accession>
<dbReference type="RefSeq" id="WP_168058349.1">
    <property type="nucleotide sequence ID" value="NZ_VTOW01000001.1"/>
</dbReference>
<gene>
    <name evidence="3" type="ORF">MNODULE_04905</name>
</gene>
<dbReference type="EMBL" id="VTOW01000001">
    <property type="protein sequence ID" value="NKE70083.1"/>
    <property type="molecule type" value="Genomic_DNA"/>
</dbReference>